<proteinExistence type="predicted"/>
<protein>
    <submittedName>
        <fullName evidence="2">Uncharacterized protein</fullName>
    </submittedName>
</protein>
<keyword evidence="1" id="KW-0472">Membrane</keyword>
<reference evidence="2 3" key="1">
    <citation type="submission" date="2016-03" db="EMBL/GenBank/DDBJ databases">
        <authorList>
            <person name="Rimple P."/>
            <person name="Montgomery M.T."/>
            <person name="Guerrero C.A."/>
            <person name="Mavrich T.N."/>
            <person name="Pope W.H."/>
            <person name="Garlena R.A."/>
            <person name="Russell D.A."/>
            <person name="Jacobs-Sera D."/>
            <person name="Hendrix R.W."/>
            <person name="Hatfull G.F."/>
        </authorList>
    </citation>
    <scope>NUCLEOTIDE SEQUENCE [LARGE SCALE GENOMIC DNA]</scope>
</reference>
<accession>A0A160DGS5</accession>
<dbReference type="Proteomes" id="UP000229511">
    <property type="component" value="Genome"/>
</dbReference>
<evidence type="ECO:0000256" key="1">
    <source>
        <dbReference type="SAM" id="Phobius"/>
    </source>
</evidence>
<name>A0A160DGS5_9CAUD</name>
<feature type="transmembrane region" description="Helical" evidence="1">
    <location>
        <begin position="20"/>
        <end position="39"/>
    </location>
</feature>
<keyword evidence="1" id="KW-1133">Transmembrane helix</keyword>
<evidence type="ECO:0000313" key="2">
    <source>
        <dbReference type="EMBL" id="ANA87320.1"/>
    </source>
</evidence>
<gene>
    <name evidence="2" type="primary">86</name>
    <name evidence="2" type="ORF">PBI_PATRICKSTAR_86</name>
</gene>
<keyword evidence="1" id="KW-0812">Transmembrane</keyword>
<evidence type="ECO:0000313" key="3">
    <source>
        <dbReference type="Proteomes" id="UP000229511"/>
    </source>
</evidence>
<dbReference type="EMBL" id="KU998252">
    <property type="protein sequence ID" value="ANA87320.1"/>
    <property type="molecule type" value="Genomic_DNA"/>
</dbReference>
<sequence>MIGLSNIGQNKSWLFGGNMNFTGILVAVAHGIQSAYGMYQQSERERKHFNLQLIMNNTANSVQATDYDNLDKIPREPITVTGLPDAFLAFPYAILADMLYTALHDSDKVAISEPLLKTLVDIASTYDDFNDRSFGALNSVKELLEENRHYSEVLATKRKAGQHF</sequence>
<organism evidence="2 3">
    <name type="scientific">Gordonia phage PatrickStar</name>
    <dbReference type="NCBI Taxonomy" id="1838076"/>
    <lineage>
        <taxon>Viruses</taxon>
        <taxon>Duplodnaviria</taxon>
        <taxon>Heunggongvirae</taxon>
        <taxon>Uroviricota</taxon>
        <taxon>Caudoviricetes</taxon>
        <taxon>Orchidvirus</taxon>
        <taxon>Orchidvirus orchid</taxon>
    </lineage>
</organism>